<feature type="compositionally biased region" description="Basic and acidic residues" evidence="2">
    <location>
        <begin position="406"/>
        <end position="423"/>
    </location>
</feature>
<dbReference type="Pfam" id="PF07727">
    <property type="entry name" value="RVT_2"/>
    <property type="match status" value="1"/>
</dbReference>
<evidence type="ECO:0000256" key="1">
    <source>
        <dbReference type="SAM" id="Coils"/>
    </source>
</evidence>
<feature type="domain" description="Reverse transcriptase Ty1/copia-type" evidence="3">
    <location>
        <begin position="4"/>
        <end position="123"/>
    </location>
</feature>
<protein>
    <submittedName>
        <fullName evidence="4">Retrovirus-related pol polyprotein from transposon TNT 1-94</fullName>
    </submittedName>
</protein>
<evidence type="ECO:0000259" key="3">
    <source>
        <dbReference type="Pfam" id="PF07727"/>
    </source>
</evidence>
<evidence type="ECO:0000313" key="4">
    <source>
        <dbReference type="EMBL" id="GJT57240.1"/>
    </source>
</evidence>
<accession>A0ABQ5F310</accession>
<evidence type="ECO:0000256" key="2">
    <source>
        <dbReference type="SAM" id="MobiDB-lite"/>
    </source>
</evidence>
<organism evidence="4 5">
    <name type="scientific">Tanacetum coccineum</name>
    <dbReference type="NCBI Taxonomy" id="301880"/>
    <lineage>
        <taxon>Eukaryota</taxon>
        <taxon>Viridiplantae</taxon>
        <taxon>Streptophyta</taxon>
        <taxon>Embryophyta</taxon>
        <taxon>Tracheophyta</taxon>
        <taxon>Spermatophyta</taxon>
        <taxon>Magnoliopsida</taxon>
        <taxon>eudicotyledons</taxon>
        <taxon>Gunneridae</taxon>
        <taxon>Pentapetalae</taxon>
        <taxon>asterids</taxon>
        <taxon>campanulids</taxon>
        <taxon>Asterales</taxon>
        <taxon>Asteraceae</taxon>
        <taxon>Asteroideae</taxon>
        <taxon>Anthemideae</taxon>
        <taxon>Anthemidinae</taxon>
        <taxon>Tanacetum</taxon>
    </lineage>
</organism>
<proteinExistence type="predicted"/>
<sequence>MDETRIVIKNKARLVAQGHNQLKSIDYNETFALFARLEVIRIFLAFATYMNFIVYQMDVKSAFLNSKIKEEVYVKQPPGFENSEFPNHVCKLDKALYGLKQALRAWYESLLTYLTEHKFVRVKTPLVPPNKLGPDLNGKAVNETQYRGSDLKGYSDSDYAGCNMDKKSTSSACQLLGGKLMCWSAKKDHILKGDIELHFIPTEYQLVDNFTKPLDEPTFKRLIVELEESKVWVSTPTSGVGGDIGITTFRNALRARYPPHSSLYVPSPSIIIVRPWFATIGYNGEIGVKGTLKKSCLPPRWRLLMGLIIQCLDYAKIIWEDLINKLNKKSRENIVPYPRFISLLLEHMMSKYENEEVIINPTQAIYKLDVPVDSKAPTPSSQTKEVPKGKKPGAKSRLIRKQSSKHTFESKTEVSKSKTDQSNKDTQSSSAKDISPSHPSPPTPVGGEMHKEVHQVAGGPTSLGATRTNPSILVDQTKSVRDGLKTAHTDLDESEEEEESERYEDTKATSHTGDTSATHPLSPKSTQIQKLMAQVHILRSQQEMLEQQKAKAKEEVASLKIDFNKPLKEQDPLNELNELARKKRKRTSDLKDHSSITQAKVLQFKSLKFPLASALQVLRRLGSIFTSFYVAKLQYVVLLLEEFKFEGDNTPIVIQPPSYSARCKPRLIRWVLLLQGFNIKIKDKKGPENLAVGHLSRLENPNLEMLTEREIADEFLDEHVMVLKSKFNDDEPCETLKILGNCHSGPTSGHHGASVTAKKVYESGFY</sequence>
<keyword evidence="1" id="KW-0175">Coiled coil</keyword>
<evidence type="ECO:0000313" key="5">
    <source>
        <dbReference type="Proteomes" id="UP001151760"/>
    </source>
</evidence>
<dbReference type="Proteomes" id="UP001151760">
    <property type="component" value="Unassembled WGS sequence"/>
</dbReference>
<dbReference type="EMBL" id="BQNB010016913">
    <property type="protein sequence ID" value="GJT57240.1"/>
    <property type="molecule type" value="Genomic_DNA"/>
</dbReference>
<feature type="compositionally biased region" description="Basic residues" evidence="2">
    <location>
        <begin position="389"/>
        <end position="404"/>
    </location>
</feature>
<gene>
    <name evidence="4" type="ORF">Tco_0992294</name>
</gene>
<feature type="compositionally biased region" description="Acidic residues" evidence="2">
    <location>
        <begin position="492"/>
        <end position="502"/>
    </location>
</feature>
<keyword evidence="5" id="KW-1185">Reference proteome</keyword>
<reference evidence="4" key="2">
    <citation type="submission" date="2022-01" db="EMBL/GenBank/DDBJ databases">
        <authorList>
            <person name="Yamashiro T."/>
            <person name="Shiraishi A."/>
            <person name="Satake H."/>
            <person name="Nakayama K."/>
        </authorList>
    </citation>
    <scope>NUCLEOTIDE SEQUENCE</scope>
</reference>
<feature type="compositionally biased region" description="Polar residues" evidence="2">
    <location>
        <begin position="509"/>
        <end position="524"/>
    </location>
</feature>
<reference evidence="4" key="1">
    <citation type="journal article" date="2022" name="Int. J. Mol. Sci.">
        <title>Draft Genome of Tanacetum Coccineum: Genomic Comparison of Closely Related Tanacetum-Family Plants.</title>
        <authorList>
            <person name="Yamashiro T."/>
            <person name="Shiraishi A."/>
            <person name="Nakayama K."/>
            <person name="Satake H."/>
        </authorList>
    </citation>
    <scope>NUCLEOTIDE SEQUENCE</scope>
</reference>
<dbReference type="InterPro" id="IPR013103">
    <property type="entry name" value="RVT_2"/>
</dbReference>
<feature type="compositionally biased region" description="Basic and acidic residues" evidence="2">
    <location>
        <begin position="478"/>
        <end position="491"/>
    </location>
</feature>
<comment type="caution">
    <text evidence="4">The sequence shown here is derived from an EMBL/GenBank/DDBJ whole genome shotgun (WGS) entry which is preliminary data.</text>
</comment>
<feature type="coiled-coil region" evidence="1">
    <location>
        <begin position="528"/>
        <end position="562"/>
    </location>
</feature>
<name>A0ABQ5F310_9ASTR</name>
<feature type="compositionally biased region" description="Polar residues" evidence="2">
    <location>
        <begin position="463"/>
        <end position="477"/>
    </location>
</feature>
<feature type="region of interest" description="Disordered" evidence="2">
    <location>
        <begin position="371"/>
        <end position="524"/>
    </location>
</feature>